<evidence type="ECO:0000256" key="2">
    <source>
        <dbReference type="SAM" id="SignalP"/>
    </source>
</evidence>
<keyword evidence="1" id="KW-0812">Transmembrane</keyword>
<keyword evidence="1" id="KW-1133">Transmembrane helix</keyword>
<gene>
    <name evidence="3" type="ORF">ES332_D12G192100v1</name>
</gene>
<keyword evidence="1" id="KW-0472">Membrane</keyword>
<reference evidence="3 4" key="1">
    <citation type="submission" date="2019-07" db="EMBL/GenBank/DDBJ databases">
        <title>WGS assembly of Gossypium tomentosum.</title>
        <authorList>
            <person name="Chen Z.J."/>
            <person name="Sreedasyam A."/>
            <person name="Ando A."/>
            <person name="Song Q."/>
            <person name="De L."/>
            <person name="Hulse-Kemp A."/>
            <person name="Ding M."/>
            <person name="Ye W."/>
            <person name="Kirkbride R."/>
            <person name="Jenkins J."/>
            <person name="Plott C."/>
            <person name="Lovell J."/>
            <person name="Lin Y.-M."/>
            <person name="Vaughn R."/>
            <person name="Liu B."/>
            <person name="Li W."/>
            <person name="Simpson S."/>
            <person name="Scheffler B."/>
            <person name="Saski C."/>
            <person name="Grover C."/>
            <person name="Hu G."/>
            <person name="Conover J."/>
            <person name="Carlson J."/>
            <person name="Shu S."/>
            <person name="Boston L."/>
            <person name="Williams M."/>
            <person name="Peterson D."/>
            <person name="Mcgee K."/>
            <person name="Jones D."/>
            <person name="Wendel J."/>
            <person name="Stelly D."/>
            <person name="Grimwood J."/>
            <person name="Schmutz J."/>
        </authorList>
    </citation>
    <scope>NUCLEOTIDE SEQUENCE [LARGE SCALE GENOMIC DNA]</scope>
    <source>
        <strain evidence="3">7179.01</strain>
    </source>
</reference>
<feature type="signal peptide" evidence="2">
    <location>
        <begin position="1"/>
        <end position="16"/>
    </location>
</feature>
<dbReference type="Proteomes" id="UP000322667">
    <property type="component" value="Chromosome D12"/>
</dbReference>
<proteinExistence type="predicted"/>
<feature type="transmembrane region" description="Helical" evidence="1">
    <location>
        <begin position="53"/>
        <end position="75"/>
    </location>
</feature>
<evidence type="ECO:0000313" key="4">
    <source>
        <dbReference type="Proteomes" id="UP000322667"/>
    </source>
</evidence>
<feature type="chain" id="PRO_5023110887" evidence="2">
    <location>
        <begin position="17"/>
        <end position="76"/>
    </location>
</feature>
<protein>
    <submittedName>
        <fullName evidence="3">Uncharacterized protein</fullName>
    </submittedName>
</protein>
<dbReference type="AlphaFoldDB" id="A0A5D2IC19"/>
<organism evidence="3 4">
    <name type="scientific">Gossypium tomentosum</name>
    <name type="common">Hawaiian cotton</name>
    <name type="synonym">Gossypium sandvicense</name>
    <dbReference type="NCBI Taxonomy" id="34277"/>
    <lineage>
        <taxon>Eukaryota</taxon>
        <taxon>Viridiplantae</taxon>
        <taxon>Streptophyta</taxon>
        <taxon>Embryophyta</taxon>
        <taxon>Tracheophyta</taxon>
        <taxon>Spermatophyta</taxon>
        <taxon>Magnoliopsida</taxon>
        <taxon>eudicotyledons</taxon>
        <taxon>Gunneridae</taxon>
        <taxon>Pentapetalae</taxon>
        <taxon>rosids</taxon>
        <taxon>malvids</taxon>
        <taxon>Malvales</taxon>
        <taxon>Malvaceae</taxon>
        <taxon>Malvoideae</taxon>
        <taxon>Gossypium</taxon>
    </lineage>
</organism>
<sequence>MGLFFLLFCCWAATYGLPGSGPLLMSCWALVCCYWAEAAGLLHWACCWTASFFFFFLLLSFFFSAASFSILVFFLG</sequence>
<evidence type="ECO:0000313" key="3">
    <source>
        <dbReference type="EMBL" id="TYH39650.1"/>
    </source>
</evidence>
<evidence type="ECO:0000256" key="1">
    <source>
        <dbReference type="SAM" id="Phobius"/>
    </source>
</evidence>
<keyword evidence="4" id="KW-1185">Reference proteome</keyword>
<keyword evidence="2" id="KW-0732">Signal</keyword>
<dbReference type="EMBL" id="CM017634">
    <property type="protein sequence ID" value="TYH39650.1"/>
    <property type="molecule type" value="Genomic_DNA"/>
</dbReference>
<accession>A0A5D2IC19</accession>
<name>A0A5D2IC19_GOSTO</name>